<dbReference type="EMBL" id="CAJVCH010080729">
    <property type="protein sequence ID" value="CAG7721576.1"/>
    <property type="molecule type" value="Genomic_DNA"/>
</dbReference>
<evidence type="ECO:0000256" key="1">
    <source>
        <dbReference type="ARBA" id="ARBA00004123"/>
    </source>
</evidence>
<evidence type="ECO:0000256" key="3">
    <source>
        <dbReference type="ARBA" id="ARBA00022771"/>
    </source>
</evidence>
<evidence type="ECO:0000256" key="2">
    <source>
        <dbReference type="ARBA" id="ARBA00022723"/>
    </source>
</evidence>
<name>A0A8J2NQ07_9HEXA</name>
<keyword evidence="7" id="KW-1185">Reference proteome</keyword>
<evidence type="ECO:0000256" key="4">
    <source>
        <dbReference type="ARBA" id="ARBA00022833"/>
    </source>
</evidence>
<dbReference type="PANTHER" id="PTHR46481:SF10">
    <property type="entry name" value="ZINC FINGER BED DOMAIN-CONTAINING PROTEIN 39"/>
    <property type="match status" value="1"/>
</dbReference>
<evidence type="ECO:0000313" key="7">
    <source>
        <dbReference type="Proteomes" id="UP000708208"/>
    </source>
</evidence>
<keyword evidence="4" id="KW-0862">Zinc</keyword>
<protein>
    <recommendedName>
        <fullName evidence="8">Transposase</fullName>
    </recommendedName>
</protein>
<gene>
    <name evidence="6" type="ORF">AFUS01_LOCUS10783</name>
</gene>
<dbReference type="Proteomes" id="UP000708208">
    <property type="component" value="Unassembled WGS sequence"/>
</dbReference>
<evidence type="ECO:0000313" key="6">
    <source>
        <dbReference type="EMBL" id="CAG7721576.1"/>
    </source>
</evidence>
<dbReference type="PANTHER" id="PTHR46481">
    <property type="entry name" value="ZINC FINGER BED DOMAIN-CONTAINING PROTEIN 4"/>
    <property type="match status" value="1"/>
</dbReference>
<keyword evidence="5" id="KW-0539">Nucleus</keyword>
<dbReference type="GO" id="GO:0005634">
    <property type="term" value="C:nucleus"/>
    <property type="evidence" value="ECO:0007669"/>
    <property type="project" value="UniProtKB-SubCell"/>
</dbReference>
<reference evidence="6" key="1">
    <citation type="submission" date="2021-06" db="EMBL/GenBank/DDBJ databases">
        <authorList>
            <person name="Hodson N. C."/>
            <person name="Mongue J. A."/>
            <person name="Jaron S. K."/>
        </authorList>
    </citation>
    <scope>NUCLEOTIDE SEQUENCE</scope>
</reference>
<keyword evidence="3" id="KW-0863">Zinc-finger</keyword>
<evidence type="ECO:0000256" key="5">
    <source>
        <dbReference type="ARBA" id="ARBA00023242"/>
    </source>
</evidence>
<feature type="non-terminal residue" evidence="6">
    <location>
        <position position="1"/>
    </location>
</feature>
<sequence length="166" mass="19184">MKVNMPKELQGEKYTIAILQALKYSSLEPIQKRFNQALQYCICKDKLPMNLVNGVGFQNLVHTMDPKIDIPSRSTVHRRLKKDFDSLVIPKMKKLLCTAYKGIISLDGWKSRRKDGILAFKYHFIDSEWKLRNVTLAIKSLNVSQTSDTIKQCYDDVIRQYGLGDK</sequence>
<keyword evidence="2" id="KW-0479">Metal-binding</keyword>
<dbReference type="InterPro" id="IPR052035">
    <property type="entry name" value="ZnF_BED_domain_contain"/>
</dbReference>
<proteinExistence type="predicted"/>
<accession>A0A8J2NQ07</accession>
<comment type="caution">
    <text evidence="6">The sequence shown here is derived from an EMBL/GenBank/DDBJ whole genome shotgun (WGS) entry which is preliminary data.</text>
</comment>
<evidence type="ECO:0008006" key="8">
    <source>
        <dbReference type="Google" id="ProtNLM"/>
    </source>
</evidence>
<comment type="subcellular location">
    <subcellularLocation>
        <location evidence="1">Nucleus</location>
    </subcellularLocation>
</comment>
<dbReference type="OrthoDB" id="2438421at2759"/>
<organism evidence="6 7">
    <name type="scientific">Allacma fusca</name>
    <dbReference type="NCBI Taxonomy" id="39272"/>
    <lineage>
        <taxon>Eukaryota</taxon>
        <taxon>Metazoa</taxon>
        <taxon>Ecdysozoa</taxon>
        <taxon>Arthropoda</taxon>
        <taxon>Hexapoda</taxon>
        <taxon>Collembola</taxon>
        <taxon>Symphypleona</taxon>
        <taxon>Sminthuridae</taxon>
        <taxon>Allacma</taxon>
    </lineage>
</organism>
<dbReference type="AlphaFoldDB" id="A0A8J2NQ07"/>
<dbReference type="GO" id="GO:0008270">
    <property type="term" value="F:zinc ion binding"/>
    <property type="evidence" value="ECO:0007669"/>
    <property type="project" value="UniProtKB-KW"/>
</dbReference>